<evidence type="ECO:0000313" key="3">
    <source>
        <dbReference type="Proteomes" id="UP000023152"/>
    </source>
</evidence>
<dbReference type="Proteomes" id="UP000023152">
    <property type="component" value="Unassembled WGS sequence"/>
</dbReference>
<evidence type="ECO:0000313" key="2">
    <source>
        <dbReference type="EMBL" id="ETO28620.1"/>
    </source>
</evidence>
<comment type="caution">
    <text evidence="2">The sequence shown here is derived from an EMBL/GenBank/DDBJ whole genome shotgun (WGS) entry which is preliminary data.</text>
</comment>
<keyword evidence="3" id="KW-1185">Reference proteome</keyword>
<proteinExistence type="predicted"/>
<gene>
    <name evidence="2" type="ORF">RFI_08510</name>
</gene>
<organism evidence="2 3">
    <name type="scientific">Reticulomyxa filosa</name>
    <dbReference type="NCBI Taxonomy" id="46433"/>
    <lineage>
        <taxon>Eukaryota</taxon>
        <taxon>Sar</taxon>
        <taxon>Rhizaria</taxon>
        <taxon>Retaria</taxon>
        <taxon>Foraminifera</taxon>
        <taxon>Monothalamids</taxon>
        <taxon>Reticulomyxidae</taxon>
        <taxon>Reticulomyxa</taxon>
    </lineage>
</organism>
<accession>X6NQQ0</accession>
<dbReference type="EMBL" id="ASPP01006564">
    <property type="protein sequence ID" value="ETO28620.1"/>
    <property type="molecule type" value="Genomic_DNA"/>
</dbReference>
<sequence length="273" mass="29438">MHNISAVNKDSSMSLLSPMDEVPVSCLMESWERMAAAVAAGHPSQVRLNGIHPAWTQNLSMANEPATMLMTAATSRRMITSHNFGTGLIVRNGNQSLSTSDNDKHEDDMVSTSAAGDKRKGLIHVNSFLANSNVNGDMVKEANARLSFCPPDNVNAGNLHVNMSVPTTIPVAVPVPVPVAVPVPVSMPNPIPLSMPMTMPVDMNLDADNMLANRELVQHNQALIDRTFRFDNDCVNDRGPNANLNLHDGFMCMNVNSNPNVAPFGMVKSLEGD</sequence>
<feature type="non-terminal residue" evidence="2">
    <location>
        <position position="273"/>
    </location>
</feature>
<protein>
    <submittedName>
        <fullName evidence="2">Uncharacterized protein</fullName>
    </submittedName>
</protein>
<evidence type="ECO:0000256" key="1">
    <source>
        <dbReference type="SAM" id="MobiDB-lite"/>
    </source>
</evidence>
<dbReference type="AlphaFoldDB" id="X6NQQ0"/>
<feature type="region of interest" description="Disordered" evidence="1">
    <location>
        <begin position="90"/>
        <end position="114"/>
    </location>
</feature>
<reference evidence="2 3" key="1">
    <citation type="journal article" date="2013" name="Curr. Biol.">
        <title>The Genome of the Foraminiferan Reticulomyxa filosa.</title>
        <authorList>
            <person name="Glockner G."/>
            <person name="Hulsmann N."/>
            <person name="Schleicher M."/>
            <person name="Noegel A.A."/>
            <person name="Eichinger L."/>
            <person name="Gallinger C."/>
            <person name="Pawlowski J."/>
            <person name="Sierra R."/>
            <person name="Euteneuer U."/>
            <person name="Pillet L."/>
            <person name="Moustafa A."/>
            <person name="Platzer M."/>
            <person name="Groth M."/>
            <person name="Szafranski K."/>
            <person name="Schliwa M."/>
        </authorList>
    </citation>
    <scope>NUCLEOTIDE SEQUENCE [LARGE SCALE GENOMIC DNA]</scope>
</reference>
<name>X6NQQ0_RETFI</name>